<proteinExistence type="predicted"/>
<dbReference type="EMBL" id="JACIDK010000002">
    <property type="protein sequence ID" value="MBB3891233.1"/>
    <property type="molecule type" value="Genomic_DNA"/>
</dbReference>
<reference evidence="1 2" key="1">
    <citation type="submission" date="2020-08" db="EMBL/GenBank/DDBJ databases">
        <title>Genomic Encyclopedia of Type Strains, Phase IV (KMG-IV): sequencing the most valuable type-strain genomes for metagenomic binning, comparative biology and taxonomic classification.</title>
        <authorList>
            <person name="Goeker M."/>
        </authorList>
    </citation>
    <scope>NUCLEOTIDE SEQUENCE [LARGE SCALE GENOMIC DNA]</scope>
    <source>
        <strain evidence="1 2">DSM 21793</strain>
    </source>
</reference>
<evidence type="ECO:0000313" key="2">
    <source>
        <dbReference type="Proteomes" id="UP000530564"/>
    </source>
</evidence>
<dbReference type="RefSeq" id="WP_183771920.1">
    <property type="nucleotide sequence ID" value="NZ_JACIDK010000002.1"/>
</dbReference>
<gene>
    <name evidence="1" type="ORF">GGQ61_001950</name>
</gene>
<protein>
    <submittedName>
        <fullName evidence="1">Uncharacterized protein</fullName>
    </submittedName>
</protein>
<name>A0A840A0R3_9CAUL</name>
<dbReference type="Proteomes" id="UP000530564">
    <property type="component" value="Unassembled WGS sequence"/>
</dbReference>
<dbReference type="AlphaFoldDB" id="A0A840A0R3"/>
<comment type="caution">
    <text evidence="1">The sequence shown here is derived from an EMBL/GenBank/DDBJ whole genome shotgun (WGS) entry which is preliminary data.</text>
</comment>
<keyword evidence="2" id="KW-1185">Reference proteome</keyword>
<accession>A0A840A0R3</accession>
<sequence>MAQPKPLERFEFEETDEGYLLTVAGAGGEPVALEVSPDQMDAIIDALNEVLGGDDDFDDDDD</sequence>
<evidence type="ECO:0000313" key="1">
    <source>
        <dbReference type="EMBL" id="MBB3891233.1"/>
    </source>
</evidence>
<organism evidence="1 2">
    <name type="scientific">Phenylobacterium haematophilum</name>
    <dbReference type="NCBI Taxonomy" id="98513"/>
    <lineage>
        <taxon>Bacteria</taxon>
        <taxon>Pseudomonadati</taxon>
        <taxon>Pseudomonadota</taxon>
        <taxon>Alphaproteobacteria</taxon>
        <taxon>Caulobacterales</taxon>
        <taxon>Caulobacteraceae</taxon>
        <taxon>Phenylobacterium</taxon>
    </lineage>
</organism>